<comment type="caution">
    <text evidence="1">The sequence shown here is derived from an EMBL/GenBank/DDBJ whole genome shotgun (WGS) entry which is preliminary data.</text>
</comment>
<dbReference type="Proteomes" id="UP001596333">
    <property type="component" value="Unassembled WGS sequence"/>
</dbReference>
<protein>
    <recommendedName>
        <fullName evidence="3">Transposase</fullName>
    </recommendedName>
</protein>
<proteinExistence type="predicted"/>
<sequence>MSELHDEYDITMRDSFDFEAMIRLYLFKEVTKMDQSEVTARVRNWELLQHRFGIDRAPTQQTLSYTI</sequence>
<accession>A0ABD5UNF4</accession>
<gene>
    <name evidence="1" type="ORF">ACFQEY_05065</name>
</gene>
<dbReference type="EMBL" id="JBHSXI010000002">
    <property type="protein sequence ID" value="MFC6888416.1"/>
    <property type="molecule type" value="Genomic_DNA"/>
</dbReference>
<name>A0ABD5UNF4_9EURY</name>
<evidence type="ECO:0000313" key="2">
    <source>
        <dbReference type="Proteomes" id="UP001596333"/>
    </source>
</evidence>
<dbReference type="RefSeq" id="WP_379765326.1">
    <property type="nucleotide sequence ID" value="NZ_JBHSXI010000002.1"/>
</dbReference>
<evidence type="ECO:0000313" key="1">
    <source>
        <dbReference type="EMBL" id="MFC6888416.1"/>
    </source>
</evidence>
<organism evidence="1 2">
    <name type="scientific">Halorubrum trueperi</name>
    <dbReference type="NCBI Taxonomy" id="2004704"/>
    <lineage>
        <taxon>Archaea</taxon>
        <taxon>Methanobacteriati</taxon>
        <taxon>Methanobacteriota</taxon>
        <taxon>Stenosarchaea group</taxon>
        <taxon>Halobacteria</taxon>
        <taxon>Halobacteriales</taxon>
        <taxon>Haloferacaceae</taxon>
        <taxon>Halorubrum</taxon>
    </lineage>
</organism>
<dbReference type="AlphaFoldDB" id="A0ABD5UNF4"/>
<evidence type="ECO:0008006" key="3">
    <source>
        <dbReference type="Google" id="ProtNLM"/>
    </source>
</evidence>
<feature type="non-terminal residue" evidence="1">
    <location>
        <position position="67"/>
    </location>
</feature>
<keyword evidence="2" id="KW-1185">Reference proteome</keyword>
<reference evidence="1 2" key="1">
    <citation type="journal article" date="2019" name="Int. J. Syst. Evol. Microbiol.">
        <title>The Global Catalogue of Microorganisms (GCM) 10K type strain sequencing project: providing services to taxonomists for standard genome sequencing and annotation.</title>
        <authorList>
            <consortium name="The Broad Institute Genomics Platform"/>
            <consortium name="The Broad Institute Genome Sequencing Center for Infectious Disease"/>
            <person name="Wu L."/>
            <person name="Ma J."/>
        </authorList>
    </citation>
    <scope>NUCLEOTIDE SEQUENCE [LARGE SCALE GENOMIC DNA]</scope>
    <source>
        <strain evidence="1 2">Y73</strain>
    </source>
</reference>